<gene>
    <name evidence="3" type="ORF">ILUMI_13370</name>
</gene>
<dbReference type="OrthoDB" id="8051703at2759"/>
<name>A0A8K0CUM4_IGNLU</name>
<comment type="subcellular location">
    <subcellularLocation>
        <location evidence="1">Nucleus</location>
    </subcellularLocation>
</comment>
<dbReference type="InterPro" id="IPR009057">
    <property type="entry name" value="Homeodomain-like_sf"/>
</dbReference>
<evidence type="ECO:0000256" key="1">
    <source>
        <dbReference type="ARBA" id="ARBA00004123"/>
    </source>
</evidence>
<dbReference type="GO" id="GO:0005634">
    <property type="term" value="C:nucleus"/>
    <property type="evidence" value="ECO:0007669"/>
    <property type="project" value="UniProtKB-SubCell"/>
</dbReference>
<comment type="caution">
    <text evidence="3">The sequence shown here is derived from an EMBL/GenBank/DDBJ whole genome shotgun (WGS) entry which is preliminary data.</text>
</comment>
<evidence type="ECO:0000313" key="3">
    <source>
        <dbReference type="EMBL" id="KAF2892804.1"/>
    </source>
</evidence>
<dbReference type="EMBL" id="VTPC01008462">
    <property type="protein sequence ID" value="KAF2892804.1"/>
    <property type="molecule type" value="Genomic_DNA"/>
</dbReference>
<feature type="domain" description="Transposase IS30-like HTH" evidence="2">
    <location>
        <begin position="3"/>
        <end position="45"/>
    </location>
</feature>
<dbReference type="AlphaFoldDB" id="A0A8K0CUM4"/>
<accession>A0A8K0CUM4</accession>
<evidence type="ECO:0000259" key="2">
    <source>
        <dbReference type="Pfam" id="PF13936"/>
    </source>
</evidence>
<dbReference type="Proteomes" id="UP000801492">
    <property type="component" value="Unassembled WGS sequence"/>
</dbReference>
<keyword evidence="4" id="KW-1185">Reference proteome</keyword>
<evidence type="ECO:0000313" key="4">
    <source>
        <dbReference type="Proteomes" id="UP000801492"/>
    </source>
</evidence>
<proteinExistence type="predicted"/>
<dbReference type="InterPro" id="IPR025246">
    <property type="entry name" value="IS30-like_HTH"/>
</dbReference>
<sequence>MNRRRNLSVEDAVRASTLLEERNSMRYVANLLGRNHSTISRMVERFNHTGSYNRRSALRNRTVTGTMLRNELTIARNVMIYRLEL</sequence>
<dbReference type="SUPFAM" id="SSF46689">
    <property type="entry name" value="Homeodomain-like"/>
    <property type="match status" value="1"/>
</dbReference>
<dbReference type="Pfam" id="PF13936">
    <property type="entry name" value="HTH_38"/>
    <property type="match status" value="1"/>
</dbReference>
<organism evidence="3 4">
    <name type="scientific">Ignelater luminosus</name>
    <name type="common">Cucubano</name>
    <name type="synonym">Pyrophorus luminosus</name>
    <dbReference type="NCBI Taxonomy" id="2038154"/>
    <lineage>
        <taxon>Eukaryota</taxon>
        <taxon>Metazoa</taxon>
        <taxon>Ecdysozoa</taxon>
        <taxon>Arthropoda</taxon>
        <taxon>Hexapoda</taxon>
        <taxon>Insecta</taxon>
        <taxon>Pterygota</taxon>
        <taxon>Neoptera</taxon>
        <taxon>Endopterygota</taxon>
        <taxon>Coleoptera</taxon>
        <taxon>Polyphaga</taxon>
        <taxon>Elateriformia</taxon>
        <taxon>Elateroidea</taxon>
        <taxon>Elateridae</taxon>
        <taxon>Agrypninae</taxon>
        <taxon>Pyrophorini</taxon>
        <taxon>Ignelater</taxon>
    </lineage>
</organism>
<protein>
    <recommendedName>
        <fullName evidence="2">Transposase IS30-like HTH domain-containing protein</fullName>
    </recommendedName>
</protein>
<reference evidence="3" key="1">
    <citation type="submission" date="2019-08" db="EMBL/GenBank/DDBJ databases">
        <title>The genome of the North American firefly Photinus pyralis.</title>
        <authorList>
            <consortium name="Photinus pyralis genome working group"/>
            <person name="Fallon T.R."/>
            <person name="Sander Lower S.E."/>
            <person name="Weng J.-K."/>
        </authorList>
    </citation>
    <scope>NUCLEOTIDE SEQUENCE</scope>
    <source>
        <strain evidence="3">TRF0915ILg1</strain>
        <tissue evidence="3">Whole body</tissue>
    </source>
</reference>